<accession>A0ABW7YDS0</accession>
<dbReference type="Gene3D" id="1.25.40.10">
    <property type="entry name" value="Tetratricopeptide repeat domain"/>
    <property type="match status" value="4"/>
</dbReference>
<evidence type="ECO:0000256" key="1">
    <source>
        <dbReference type="SAM" id="MobiDB-lite"/>
    </source>
</evidence>
<proteinExistence type="predicted"/>
<evidence type="ECO:0000313" key="2">
    <source>
        <dbReference type="EMBL" id="MFI5680532.1"/>
    </source>
</evidence>
<dbReference type="PANTHER" id="PTHR19959">
    <property type="entry name" value="KINESIN LIGHT CHAIN"/>
    <property type="match status" value="1"/>
</dbReference>
<dbReference type="Proteomes" id="UP001612415">
    <property type="component" value="Unassembled WGS sequence"/>
</dbReference>
<dbReference type="Pfam" id="PF13365">
    <property type="entry name" value="Trypsin_2"/>
    <property type="match status" value="1"/>
</dbReference>
<dbReference type="SMART" id="SM00028">
    <property type="entry name" value="TPR"/>
    <property type="match status" value="3"/>
</dbReference>
<dbReference type="InterPro" id="IPR043504">
    <property type="entry name" value="Peptidase_S1_PA_chymotrypsin"/>
</dbReference>
<sequence length="1327" mass="145658">MEQEQVVQVRSATDGPPSGTSFGSGYLIAPRLVLTAAHLLPPDGHGDITVSLPDSTARFPAQVRWRRYDESVDAALLEIPVAVRNWPTPPTLRGAPYRHPQRWGRCVTGGTELRATATGFPRQERTTSGRNQTALAGRVRPHGGATFEILDDIAPLEADVSGLDAETAARTTAWSGMSGAAVFLLGEKLLLGVVRADRRPRQGTRLRYTRSDDLLACADFRAVVRAATGVEPQLEAAEFTGLLEPAPPRRDVLSPIALLRADAEVVTFHGREDTLADLEEWCRTDPYGPLGVRVLTAPGGQGKTRLARQLMARMRDQGWVVGQVSHEPGDLHALRAVQYPLLLVIDYAETRPELVRKLREQTRQARHPVRLLLLARSLGSWRTRATGALPETRLHALSPGAADREEAFRTAVRDISRHLAEVIGGTGVDWPALADALTAVRPAAGPGVQTALTVQMEALAALLRRVRPPQRDARTLEDELLDHERTYWQETAHGWGMGPRGNKLLEPAVAAAVLCPAQDEQEARATIERLLPGELPGHITDITAWLRDLYPPPEGRHWGQLEPDRLAEYHASGQIVADRGLLRRLFDRAPDHQRVQTLTVLARSAVAHTNQGRAAVAHTVIDLLREALRSVPACAPLTAAVLRAHSDALPEQSHVLRDHALDVARELSRVCHATGDAPQARRDRAWALHNLAERHQAVGDWEDAREAAAAATALREDLAHDGALTLRTEWADSLLVLSHACRMTGRLMEAYDAGDQTLGLFRALAQEDGEEWEKRERGLVRALINQSQAVWQLDPSTIAFDQIARSDDHTEEAVRRARALVSRHPELDPLLLVRALTERGTNLWRLQRHPEALALGEEAVKASRRLAEENPDAYTADLARALMGLAVDYSAASRPRGEAMALEREAIALLRPLAGELPGVHRSTLAQTLHNLALGQSQEGDDAGARESIREAIDHRRALARDPHGVAVPGLAHSVGVLSTLHERTGDVAAAAEGFEEALDIYAHAPLPLNASNLNAQSGTALDLARAYDALGRPAAVAAPLGQALAIRRRLSEYAPSLYTEGYASSLHDGSYLYWKHGRPVAERILLRQALPHHRRMARDSEEGREWLAICLHDLGTSYARSSVTVHRAVPALREAYELRVELAASDARYEAGLADTCTELAGTLLWTSRFRDCVPIAEHSVRLRRKLLVADPDSQEQPLCYALLRLAQAQTMAGHALEGWRTVLEAEELCRALTDRAGRSPEQNAFLLRQLARALSLCGRHDFRRAVRAVEPARRAARIFRNLVDQDPDQAVAHANLRGALTLLARVLDRVGRHDEAIEAQMRRGA</sequence>
<dbReference type="SUPFAM" id="SSF50494">
    <property type="entry name" value="Trypsin-like serine proteases"/>
    <property type="match status" value="1"/>
</dbReference>
<feature type="region of interest" description="Disordered" evidence="1">
    <location>
        <begin position="1"/>
        <end position="21"/>
    </location>
</feature>
<dbReference type="InterPro" id="IPR011990">
    <property type="entry name" value="TPR-like_helical_dom_sf"/>
</dbReference>
<organism evidence="2 3">
    <name type="scientific">Streptomyces cellulosae</name>
    <dbReference type="NCBI Taxonomy" id="1968"/>
    <lineage>
        <taxon>Bacteria</taxon>
        <taxon>Bacillati</taxon>
        <taxon>Actinomycetota</taxon>
        <taxon>Actinomycetes</taxon>
        <taxon>Kitasatosporales</taxon>
        <taxon>Streptomycetaceae</taxon>
        <taxon>Streptomyces</taxon>
    </lineage>
</organism>
<dbReference type="EMBL" id="JBITDC010000021">
    <property type="protein sequence ID" value="MFI5680532.1"/>
    <property type="molecule type" value="Genomic_DNA"/>
</dbReference>
<gene>
    <name evidence="2" type="ORF">ACIA8P_39010</name>
</gene>
<dbReference type="SUPFAM" id="SSF48452">
    <property type="entry name" value="TPR-like"/>
    <property type="match status" value="3"/>
</dbReference>
<dbReference type="PANTHER" id="PTHR19959:SF119">
    <property type="entry name" value="FUNGAL LIPASE-LIKE DOMAIN-CONTAINING PROTEIN"/>
    <property type="match status" value="1"/>
</dbReference>
<dbReference type="InterPro" id="IPR019734">
    <property type="entry name" value="TPR_rpt"/>
</dbReference>
<comment type="caution">
    <text evidence="2">The sequence shown here is derived from an EMBL/GenBank/DDBJ whole genome shotgun (WGS) entry which is preliminary data.</text>
</comment>
<name>A0ABW7YDS0_STRCE</name>
<feature type="compositionally biased region" description="Polar residues" evidence="1">
    <location>
        <begin position="1"/>
        <end position="11"/>
    </location>
</feature>
<evidence type="ECO:0000313" key="3">
    <source>
        <dbReference type="Proteomes" id="UP001612415"/>
    </source>
</evidence>
<dbReference type="Gene3D" id="2.40.10.10">
    <property type="entry name" value="Trypsin-like serine proteases"/>
    <property type="match status" value="1"/>
</dbReference>
<keyword evidence="3" id="KW-1185">Reference proteome</keyword>
<protein>
    <submittedName>
        <fullName evidence="2">Trypsin-like peptidase domain-containing protein</fullName>
    </submittedName>
</protein>
<dbReference type="InterPro" id="IPR009003">
    <property type="entry name" value="Peptidase_S1_PA"/>
</dbReference>
<reference evidence="2 3" key="1">
    <citation type="submission" date="2024-10" db="EMBL/GenBank/DDBJ databases">
        <title>The Natural Products Discovery Center: Release of the First 8490 Sequenced Strains for Exploring Actinobacteria Biosynthetic Diversity.</title>
        <authorList>
            <person name="Kalkreuter E."/>
            <person name="Kautsar S.A."/>
            <person name="Yang D."/>
            <person name="Bader C.D."/>
            <person name="Teijaro C.N."/>
            <person name="Fluegel L."/>
            <person name="Davis C.M."/>
            <person name="Simpson J.R."/>
            <person name="Lauterbach L."/>
            <person name="Steele A.D."/>
            <person name="Gui C."/>
            <person name="Meng S."/>
            <person name="Li G."/>
            <person name="Viehrig K."/>
            <person name="Ye F."/>
            <person name="Su P."/>
            <person name="Kiefer A.F."/>
            <person name="Nichols A."/>
            <person name="Cepeda A.J."/>
            <person name="Yan W."/>
            <person name="Fan B."/>
            <person name="Jiang Y."/>
            <person name="Adhikari A."/>
            <person name="Zheng C.-J."/>
            <person name="Schuster L."/>
            <person name="Cowan T.M."/>
            <person name="Smanski M.J."/>
            <person name="Chevrette M.G."/>
            <person name="De Carvalho L.P.S."/>
            <person name="Shen B."/>
        </authorList>
    </citation>
    <scope>NUCLEOTIDE SEQUENCE [LARGE SCALE GENOMIC DNA]</scope>
    <source>
        <strain evidence="2 3">NPDC051599</strain>
    </source>
</reference>
<dbReference type="RefSeq" id="WP_398660961.1">
    <property type="nucleotide sequence ID" value="NZ_JBITDC010000021.1"/>
</dbReference>